<dbReference type="InterPro" id="IPR050399">
    <property type="entry name" value="HPr"/>
</dbReference>
<evidence type="ECO:0000256" key="3">
    <source>
        <dbReference type="ARBA" id="ARBA00022683"/>
    </source>
</evidence>
<dbReference type="Gene3D" id="3.30.1340.10">
    <property type="entry name" value="HPr-like"/>
    <property type="match status" value="1"/>
</dbReference>
<keyword evidence="3" id="KW-0598">Phosphotransferase system</keyword>
<name>A0A4S4FUW6_9MICO</name>
<evidence type="ECO:0000256" key="2">
    <source>
        <dbReference type="ARBA" id="ARBA00022490"/>
    </source>
</evidence>
<comment type="subcellular location">
    <subcellularLocation>
        <location evidence="1">Cytoplasm</location>
    </subcellularLocation>
</comment>
<protein>
    <submittedName>
        <fullName evidence="5">HPr family phosphocarrier protein</fullName>
    </submittedName>
</protein>
<evidence type="ECO:0000256" key="1">
    <source>
        <dbReference type="ARBA" id="ARBA00004496"/>
    </source>
</evidence>
<dbReference type="AlphaFoldDB" id="A0A4S4FUW6"/>
<evidence type="ECO:0000259" key="4">
    <source>
        <dbReference type="PROSITE" id="PS51350"/>
    </source>
</evidence>
<dbReference type="PANTHER" id="PTHR33705:SF2">
    <property type="entry name" value="PHOSPHOCARRIER PROTEIN NPR"/>
    <property type="match status" value="1"/>
</dbReference>
<dbReference type="GO" id="GO:0005737">
    <property type="term" value="C:cytoplasm"/>
    <property type="evidence" value="ECO:0007669"/>
    <property type="project" value="UniProtKB-SubCell"/>
</dbReference>
<dbReference type="Proteomes" id="UP000307380">
    <property type="component" value="Unassembled WGS sequence"/>
</dbReference>
<keyword evidence="6" id="KW-1185">Reference proteome</keyword>
<keyword evidence="2" id="KW-0963">Cytoplasm</keyword>
<organism evidence="5 6">
    <name type="scientific">Orlajensenia flava</name>
    <dbReference type="NCBI Taxonomy" id="2565934"/>
    <lineage>
        <taxon>Bacteria</taxon>
        <taxon>Bacillati</taxon>
        <taxon>Actinomycetota</taxon>
        <taxon>Actinomycetes</taxon>
        <taxon>Micrococcales</taxon>
        <taxon>Microbacteriaceae</taxon>
        <taxon>Orlajensenia</taxon>
    </lineage>
</organism>
<dbReference type="PANTHER" id="PTHR33705">
    <property type="entry name" value="PHOSPHOCARRIER PROTEIN HPR"/>
    <property type="match status" value="1"/>
</dbReference>
<evidence type="ECO:0000313" key="6">
    <source>
        <dbReference type="Proteomes" id="UP000307380"/>
    </source>
</evidence>
<sequence>MPTAERTVRIASSHGLHARPAKLFSQAAGASGAAVTVAKGDGAPVNAASILAVISQGIDHGDEVTVAVDGDNADTVLDQLVELLLTDHDE</sequence>
<accession>A0A4S4FUW6</accession>
<dbReference type="OrthoDB" id="9809047at2"/>
<dbReference type="PRINTS" id="PR00107">
    <property type="entry name" value="PHOSPHOCPHPR"/>
</dbReference>
<proteinExistence type="predicted"/>
<dbReference type="SUPFAM" id="SSF55594">
    <property type="entry name" value="HPr-like"/>
    <property type="match status" value="1"/>
</dbReference>
<dbReference type="InterPro" id="IPR000032">
    <property type="entry name" value="HPr-like"/>
</dbReference>
<feature type="domain" description="HPr" evidence="4">
    <location>
        <begin position="3"/>
        <end position="90"/>
    </location>
</feature>
<comment type="caution">
    <text evidence="5">The sequence shown here is derived from an EMBL/GenBank/DDBJ whole genome shotgun (WGS) entry which is preliminary data.</text>
</comment>
<evidence type="ECO:0000313" key="5">
    <source>
        <dbReference type="EMBL" id="THG34670.1"/>
    </source>
</evidence>
<dbReference type="EMBL" id="SSSN01000004">
    <property type="protein sequence ID" value="THG34670.1"/>
    <property type="molecule type" value="Genomic_DNA"/>
</dbReference>
<reference evidence="5 6" key="1">
    <citation type="submission" date="2019-04" db="EMBL/GenBank/DDBJ databases">
        <authorList>
            <person name="Jiang L."/>
        </authorList>
    </citation>
    <scope>NUCLEOTIDE SEQUENCE [LARGE SCALE GENOMIC DNA]</scope>
    <source>
        <strain evidence="5 6">YIM 131861</strain>
    </source>
</reference>
<dbReference type="PROSITE" id="PS51350">
    <property type="entry name" value="PTS_HPR_DOM"/>
    <property type="match status" value="1"/>
</dbReference>
<dbReference type="RefSeq" id="WP_136423910.1">
    <property type="nucleotide sequence ID" value="NZ_OZ241748.1"/>
</dbReference>
<dbReference type="NCBIfam" id="TIGR01003">
    <property type="entry name" value="PTS_HPr_family"/>
    <property type="match status" value="1"/>
</dbReference>
<gene>
    <name evidence="5" type="ORF">E6C70_07580</name>
</gene>
<dbReference type="InterPro" id="IPR035895">
    <property type="entry name" value="HPr-like_sf"/>
</dbReference>
<dbReference type="Pfam" id="PF00381">
    <property type="entry name" value="PTS-HPr"/>
    <property type="match status" value="1"/>
</dbReference>
<dbReference type="CDD" id="cd00367">
    <property type="entry name" value="PTS-HPr_like"/>
    <property type="match status" value="1"/>
</dbReference>
<dbReference type="GO" id="GO:0009401">
    <property type="term" value="P:phosphoenolpyruvate-dependent sugar phosphotransferase system"/>
    <property type="evidence" value="ECO:0007669"/>
    <property type="project" value="UniProtKB-KW"/>
</dbReference>